<keyword evidence="3" id="KW-1185">Reference proteome</keyword>
<feature type="transmembrane region" description="Helical" evidence="1">
    <location>
        <begin position="6"/>
        <end position="26"/>
    </location>
</feature>
<dbReference type="Proteomes" id="UP001169027">
    <property type="component" value="Unassembled WGS sequence"/>
</dbReference>
<evidence type="ECO:0000256" key="1">
    <source>
        <dbReference type="SAM" id="Phobius"/>
    </source>
</evidence>
<feature type="transmembrane region" description="Helical" evidence="1">
    <location>
        <begin position="33"/>
        <end position="54"/>
    </location>
</feature>
<dbReference type="EMBL" id="JAUKVY010000003">
    <property type="protein sequence ID" value="MDO1531980.1"/>
    <property type="molecule type" value="Genomic_DNA"/>
</dbReference>
<evidence type="ECO:0000313" key="3">
    <source>
        <dbReference type="Proteomes" id="UP001169027"/>
    </source>
</evidence>
<name>A0ABT8RZH4_9BURK</name>
<comment type="caution">
    <text evidence="2">The sequence shown here is derived from an EMBL/GenBank/DDBJ whole genome shotgun (WGS) entry which is preliminary data.</text>
</comment>
<gene>
    <name evidence="2" type="ORF">Q2T77_06750</name>
</gene>
<sequence>MDPQYFPIGLNGLVCAAIVFVCICRLDKIDKRVLLRVGSQYVVLVMAAAGFGASPWLFDMPGWPSVFFSGSVLYMLWSDSYQWRHGPPESATGPAPLSEI</sequence>
<keyword evidence="1" id="KW-1133">Transmembrane helix</keyword>
<evidence type="ECO:0000313" key="2">
    <source>
        <dbReference type="EMBL" id="MDO1531980.1"/>
    </source>
</evidence>
<keyword evidence="1" id="KW-0472">Membrane</keyword>
<protein>
    <submittedName>
        <fullName evidence="2">Uncharacterized protein</fullName>
    </submittedName>
</protein>
<organism evidence="2 3">
    <name type="scientific">Variovorax ginsengisoli</name>
    <dbReference type="NCBI Taxonomy" id="363844"/>
    <lineage>
        <taxon>Bacteria</taxon>
        <taxon>Pseudomonadati</taxon>
        <taxon>Pseudomonadota</taxon>
        <taxon>Betaproteobacteria</taxon>
        <taxon>Burkholderiales</taxon>
        <taxon>Comamonadaceae</taxon>
        <taxon>Variovorax</taxon>
    </lineage>
</organism>
<proteinExistence type="predicted"/>
<keyword evidence="1" id="KW-0812">Transmembrane</keyword>
<accession>A0ABT8RZH4</accession>
<dbReference type="RefSeq" id="WP_301805722.1">
    <property type="nucleotide sequence ID" value="NZ_JAUJZH010000003.1"/>
</dbReference>
<reference evidence="2" key="1">
    <citation type="submission" date="2023-06" db="EMBL/GenBank/DDBJ databases">
        <authorList>
            <person name="Jiang Y."/>
            <person name="Liu Q."/>
        </authorList>
    </citation>
    <scope>NUCLEOTIDE SEQUENCE</scope>
    <source>
        <strain evidence="2">CGMCC 1.12090</strain>
    </source>
</reference>